<dbReference type="GO" id="GO:0015074">
    <property type="term" value="P:DNA integration"/>
    <property type="evidence" value="ECO:0007669"/>
    <property type="project" value="InterPro"/>
</dbReference>
<dbReference type="Proteomes" id="UP001383192">
    <property type="component" value="Unassembled WGS sequence"/>
</dbReference>
<organism evidence="4 5">
    <name type="scientific">Paramarasmius palmivorus</name>
    <dbReference type="NCBI Taxonomy" id="297713"/>
    <lineage>
        <taxon>Eukaryota</taxon>
        <taxon>Fungi</taxon>
        <taxon>Dikarya</taxon>
        <taxon>Basidiomycota</taxon>
        <taxon>Agaricomycotina</taxon>
        <taxon>Agaricomycetes</taxon>
        <taxon>Agaricomycetidae</taxon>
        <taxon>Agaricales</taxon>
        <taxon>Marasmiineae</taxon>
        <taxon>Marasmiaceae</taxon>
        <taxon>Paramarasmius</taxon>
    </lineage>
</organism>
<keyword evidence="5" id="KW-1185">Reference proteome</keyword>
<name>A0AAW0BUT4_9AGAR</name>
<evidence type="ECO:0000256" key="2">
    <source>
        <dbReference type="SAM" id="MobiDB-lite"/>
    </source>
</evidence>
<dbReference type="GO" id="GO:0005634">
    <property type="term" value="C:nucleus"/>
    <property type="evidence" value="ECO:0007669"/>
    <property type="project" value="UniProtKB-ARBA"/>
</dbReference>
<dbReference type="SUPFAM" id="SSF53098">
    <property type="entry name" value="Ribonuclease H-like"/>
    <property type="match status" value="1"/>
</dbReference>
<dbReference type="GO" id="GO:0003723">
    <property type="term" value="F:RNA binding"/>
    <property type="evidence" value="ECO:0007669"/>
    <property type="project" value="UniProtKB-KW"/>
</dbReference>
<reference evidence="4 5" key="1">
    <citation type="submission" date="2024-01" db="EMBL/GenBank/DDBJ databases">
        <title>A draft genome for a cacao thread blight-causing isolate of Paramarasmius palmivorus.</title>
        <authorList>
            <person name="Baruah I.K."/>
            <person name="Bukari Y."/>
            <person name="Amoako-Attah I."/>
            <person name="Meinhardt L.W."/>
            <person name="Bailey B.A."/>
            <person name="Cohen S.P."/>
        </authorList>
    </citation>
    <scope>NUCLEOTIDE SEQUENCE [LARGE SCALE GENOMIC DNA]</scope>
    <source>
        <strain evidence="4 5">GH-12</strain>
    </source>
</reference>
<evidence type="ECO:0000259" key="3">
    <source>
        <dbReference type="PROSITE" id="PS50994"/>
    </source>
</evidence>
<sequence length="573" mass="65631">MDTNPPLSDVNALLNTIREHYHSFVEVIGVISSRELDAYPIQRFGEDLQEFARIVDQYGNVFDNPEELDLLKQNLQKMLIDVQSLYEHSVNSTHHGRPPLVQREYTGGRGRPKTTINPDFLRWAYTQRSITGISRFLGVGRTTVRQALLDLGIAPPGQDPFPDRNQPEVEAQPDELLDPDGEMPPQLPEDIPRAPSSNRTLPGYLSDITDADLDVTIFRLKLHFPRAGIRMLDGMLRRLGHVVPYERIRLSLDRIDPVHRVFKRITLRRRGYNVPGPNFLWHHDGQHGLIRWRIVIHAFVDGYSRLVTGIKASNNNRAQTVLLLFLAAVAVYGIPSRVRGDHGVENLLVAAFMEYVRGAGRGSYIWGRSSVHNTRIERLWVDVKVGVVHTWNELFEDLEVRFGLEHLNLNHLWLLQWLFLPVINDHLQFWAESWNNHKITVRNGPNRSPHNFFGFDMFACGFRGDALQSLPMNEEELEVFGVDWEGLYDDQLLTSLRQNYVHDGGNSWIGRRGPPPELTEVSCDPPPCSLSENQVAELGRYLEHLPRSSKREDVVNLWTNALAYARLMAPDVF</sequence>
<gene>
    <name evidence="4" type="ORF">VNI00_013836</name>
</gene>
<feature type="region of interest" description="Disordered" evidence="2">
    <location>
        <begin position="173"/>
        <end position="198"/>
    </location>
</feature>
<evidence type="ECO:0000313" key="5">
    <source>
        <dbReference type="Proteomes" id="UP001383192"/>
    </source>
</evidence>
<keyword evidence="1" id="KW-0694">RNA-binding</keyword>
<dbReference type="EMBL" id="JAYKXP010000072">
    <property type="protein sequence ID" value="KAK7031046.1"/>
    <property type="molecule type" value="Genomic_DNA"/>
</dbReference>
<dbReference type="InterPro" id="IPR036397">
    <property type="entry name" value="RNaseH_sf"/>
</dbReference>
<dbReference type="InterPro" id="IPR001584">
    <property type="entry name" value="Integrase_cat-core"/>
</dbReference>
<accession>A0AAW0BUT4</accession>
<dbReference type="AlphaFoldDB" id="A0AAW0BUT4"/>
<evidence type="ECO:0000256" key="1">
    <source>
        <dbReference type="ARBA" id="ARBA00022884"/>
    </source>
</evidence>
<dbReference type="InterPro" id="IPR058913">
    <property type="entry name" value="Integrase_dom_put"/>
</dbReference>
<dbReference type="InterPro" id="IPR012337">
    <property type="entry name" value="RNaseH-like_sf"/>
</dbReference>
<dbReference type="PANTHER" id="PTHR46791:SF5">
    <property type="entry name" value="CLR5 DOMAIN-CONTAINING PROTEIN-RELATED"/>
    <property type="match status" value="1"/>
</dbReference>
<dbReference type="PANTHER" id="PTHR46791">
    <property type="entry name" value="EXPRESSED PROTEIN"/>
    <property type="match status" value="1"/>
</dbReference>
<dbReference type="PROSITE" id="PS50994">
    <property type="entry name" value="INTEGRASE"/>
    <property type="match status" value="1"/>
</dbReference>
<evidence type="ECO:0000313" key="4">
    <source>
        <dbReference type="EMBL" id="KAK7031046.1"/>
    </source>
</evidence>
<feature type="domain" description="Integrase catalytic" evidence="3">
    <location>
        <begin position="273"/>
        <end position="457"/>
    </location>
</feature>
<dbReference type="Gene3D" id="3.30.420.10">
    <property type="entry name" value="Ribonuclease H-like superfamily/Ribonuclease H"/>
    <property type="match status" value="1"/>
</dbReference>
<proteinExistence type="predicted"/>
<feature type="region of interest" description="Disordered" evidence="2">
    <location>
        <begin position="90"/>
        <end position="112"/>
    </location>
</feature>
<dbReference type="Pfam" id="PF24764">
    <property type="entry name" value="rva_4"/>
    <property type="match status" value="1"/>
</dbReference>
<comment type="caution">
    <text evidence="4">The sequence shown here is derived from an EMBL/GenBank/DDBJ whole genome shotgun (WGS) entry which is preliminary data.</text>
</comment>
<protein>
    <recommendedName>
        <fullName evidence="3">Integrase catalytic domain-containing protein</fullName>
    </recommendedName>
</protein>